<organism evidence="1">
    <name type="scientific">marine metagenome</name>
    <dbReference type="NCBI Taxonomy" id="408172"/>
    <lineage>
        <taxon>unclassified sequences</taxon>
        <taxon>metagenomes</taxon>
        <taxon>ecological metagenomes</taxon>
    </lineage>
</organism>
<protein>
    <recommendedName>
        <fullName evidence="2">Sel1 repeat family protein</fullName>
    </recommendedName>
</protein>
<sequence length="104" mass="11297">MKPLVAAALLVALAAIGATDAQTPEVDALQAAADQGDSDAMFNLGVMYHRGFGVRQDLVRAHMWVNLSAAAELNHDIVDLNVSPLYDSRIQYRESIAQEMNTKQ</sequence>
<name>A0A383DWM4_9ZZZZ</name>
<reference evidence="1" key="1">
    <citation type="submission" date="2018-05" db="EMBL/GenBank/DDBJ databases">
        <authorList>
            <person name="Lanie J.A."/>
            <person name="Ng W.-L."/>
            <person name="Kazmierczak K.M."/>
            <person name="Andrzejewski T.M."/>
            <person name="Davidsen T.M."/>
            <person name="Wayne K.J."/>
            <person name="Tettelin H."/>
            <person name="Glass J.I."/>
            <person name="Rusch D."/>
            <person name="Podicherti R."/>
            <person name="Tsui H.-C.T."/>
            <person name="Winkler M.E."/>
        </authorList>
    </citation>
    <scope>NUCLEOTIDE SEQUENCE</scope>
</reference>
<dbReference type="Gene3D" id="1.25.40.10">
    <property type="entry name" value="Tetratricopeptide repeat domain"/>
    <property type="match status" value="1"/>
</dbReference>
<dbReference type="EMBL" id="UINC01220695">
    <property type="protein sequence ID" value="SVE48719.1"/>
    <property type="molecule type" value="Genomic_DNA"/>
</dbReference>
<evidence type="ECO:0008006" key="2">
    <source>
        <dbReference type="Google" id="ProtNLM"/>
    </source>
</evidence>
<dbReference type="SMART" id="SM00671">
    <property type="entry name" value="SEL1"/>
    <property type="match status" value="1"/>
</dbReference>
<dbReference type="SUPFAM" id="SSF81901">
    <property type="entry name" value="HCP-like"/>
    <property type="match status" value="1"/>
</dbReference>
<evidence type="ECO:0000313" key="1">
    <source>
        <dbReference type="EMBL" id="SVE48719.1"/>
    </source>
</evidence>
<dbReference type="InterPro" id="IPR006597">
    <property type="entry name" value="Sel1-like"/>
</dbReference>
<gene>
    <name evidence="1" type="ORF">METZ01_LOCUS501573</name>
</gene>
<feature type="non-terminal residue" evidence="1">
    <location>
        <position position="104"/>
    </location>
</feature>
<accession>A0A383DWM4</accession>
<dbReference type="Pfam" id="PF08238">
    <property type="entry name" value="Sel1"/>
    <property type="match status" value="1"/>
</dbReference>
<proteinExistence type="predicted"/>
<dbReference type="InterPro" id="IPR011990">
    <property type="entry name" value="TPR-like_helical_dom_sf"/>
</dbReference>
<dbReference type="AlphaFoldDB" id="A0A383DWM4"/>